<dbReference type="Proteomes" id="UP000193228">
    <property type="component" value="Unassembled WGS sequence"/>
</dbReference>
<evidence type="ECO:0000256" key="8">
    <source>
        <dbReference type="SAM" id="MobiDB-lite"/>
    </source>
</evidence>
<protein>
    <submittedName>
        <fullName evidence="10">Carbohydrate ABC transporter membrane protein 1, CUT1 family</fullName>
    </submittedName>
</protein>
<dbReference type="PANTHER" id="PTHR30193:SF41">
    <property type="entry name" value="DIACETYLCHITOBIOSE UPTAKE SYSTEM PERMEASE PROTEIN NGCF"/>
    <property type="match status" value="1"/>
</dbReference>
<evidence type="ECO:0000313" key="11">
    <source>
        <dbReference type="Proteomes" id="UP000193228"/>
    </source>
</evidence>
<evidence type="ECO:0000256" key="1">
    <source>
        <dbReference type="ARBA" id="ARBA00004651"/>
    </source>
</evidence>
<evidence type="ECO:0000256" key="7">
    <source>
        <dbReference type="RuleBase" id="RU363032"/>
    </source>
</evidence>
<dbReference type="RefSeq" id="WP_085486640.1">
    <property type="nucleotide sequence ID" value="NZ_FXAT01000007.1"/>
</dbReference>
<dbReference type="EMBL" id="FXAT01000007">
    <property type="protein sequence ID" value="SMG54956.1"/>
    <property type="molecule type" value="Genomic_DNA"/>
</dbReference>
<keyword evidence="2 7" id="KW-0813">Transport</keyword>
<dbReference type="OrthoDB" id="8578268at2"/>
<feature type="transmembrane region" description="Helical" evidence="7">
    <location>
        <begin position="108"/>
        <end position="129"/>
    </location>
</feature>
<feature type="transmembrane region" description="Helical" evidence="7">
    <location>
        <begin position="242"/>
        <end position="262"/>
    </location>
</feature>
<dbReference type="GO" id="GO:0005886">
    <property type="term" value="C:plasma membrane"/>
    <property type="evidence" value="ECO:0007669"/>
    <property type="project" value="UniProtKB-SubCell"/>
</dbReference>
<keyword evidence="3" id="KW-1003">Cell membrane</keyword>
<dbReference type="PANTHER" id="PTHR30193">
    <property type="entry name" value="ABC TRANSPORTER PERMEASE PROTEIN"/>
    <property type="match status" value="1"/>
</dbReference>
<accession>A0A1X7LM26</accession>
<proteinExistence type="inferred from homology"/>
<organism evidence="10 11">
    <name type="scientific">Paraburkholderia susongensis</name>
    <dbReference type="NCBI Taxonomy" id="1515439"/>
    <lineage>
        <taxon>Bacteria</taxon>
        <taxon>Pseudomonadati</taxon>
        <taxon>Pseudomonadota</taxon>
        <taxon>Betaproteobacteria</taxon>
        <taxon>Burkholderiales</taxon>
        <taxon>Burkholderiaceae</taxon>
        <taxon>Paraburkholderia</taxon>
    </lineage>
</organism>
<dbReference type="AlphaFoldDB" id="A0A1X7LM26"/>
<dbReference type="Gene3D" id="1.10.3720.10">
    <property type="entry name" value="MetI-like"/>
    <property type="match status" value="1"/>
</dbReference>
<dbReference type="InterPro" id="IPR000515">
    <property type="entry name" value="MetI-like"/>
</dbReference>
<dbReference type="PROSITE" id="PS50928">
    <property type="entry name" value="ABC_TM1"/>
    <property type="match status" value="1"/>
</dbReference>
<evidence type="ECO:0000256" key="2">
    <source>
        <dbReference type="ARBA" id="ARBA00022448"/>
    </source>
</evidence>
<feature type="compositionally biased region" description="Low complexity" evidence="8">
    <location>
        <begin position="12"/>
        <end position="21"/>
    </location>
</feature>
<feature type="transmembrane region" description="Helical" evidence="7">
    <location>
        <begin position="45"/>
        <end position="64"/>
    </location>
</feature>
<keyword evidence="5 7" id="KW-1133">Transmembrane helix</keyword>
<feature type="transmembrane region" description="Helical" evidence="7">
    <location>
        <begin position="141"/>
        <end position="160"/>
    </location>
</feature>
<reference evidence="11" key="1">
    <citation type="submission" date="2017-04" db="EMBL/GenBank/DDBJ databases">
        <authorList>
            <person name="Varghese N."/>
            <person name="Submissions S."/>
        </authorList>
    </citation>
    <scope>NUCLEOTIDE SEQUENCE [LARGE SCALE GENOMIC DNA]</scope>
    <source>
        <strain evidence="11">LMG 29540</strain>
    </source>
</reference>
<dbReference type="InterPro" id="IPR035906">
    <property type="entry name" value="MetI-like_sf"/>
</dbReference>
<evidence type="ECO:0000256" key="4">
    <source>
        <dbReference type="ARBA" id="ARBA00022692"/>
    </source>
</evidence>
<dbReference type="InterPro" id="IPR051393">
    <property type="entry name" value="ABC_transporter_permease"/>
</dbReference>
<name>A0A1X7LM26_9BURK</name>
<evidence type="ECO:0000256" key="3">
    <source>
        <dbReference type="ARBA" id="ARBA00022475"/>
    </source>
</evidence>
<dbReference type="GO" id="GO:0055085">
    <property type="term" value="P:transmembrane transport"/>
    <property type="evidence" value="ECO:0007669"/>
    <property type="project" value="InterPro"/>
</dbReference>
<keyword evidence="4 7" id="KW-0812">Transmembrane</keyword>
<evidence type="ECO:0000259" key="9">
    <source>
        <dbReference type="PROSITE" id="PS50928"/>
    </source>
</evidence>
<sequence length="327" mass="36465">MDQVSPGLVGQPAKPVSAAPAPAQPERWVAARTWALGRSRRAETLTAWALVLPALVGFTVFYGWPMLRAIEISFTDWNLLRPPQFVGFDNYRAMLQDGQFWQAMKLSAYYVALNIPLQTVLGLFLAVAMDRLSRSLFIKSVVLLPYLLSNVLVAMMWLWMLDPLLGWVNFVLGGVGIDRQPFFGGVDQALITVAAVNIWRYTGLVAMLFLAGLQNIPRTLYEAATLEGAGEWQMFRRITLPLLRPVMVFVLVTSVTGSFQIFDTIAVTTKGGPLDSTRVLVYYIVENAFSFYKMGYASAMSVTLCVLMLLYTVIQMRVMHASENDLA</sequence>
<comment type="subcellular location">
    <subcellularLocation>
        <location evidence="1 7">Cell membrane</location>
        <topology evidence="1 7">Multi-pass membrane protein</topology>
    </subcellularLocation>
</comment>
<comment type="similarity">
    <text evidence="7">Belongs to the binding-protein-dependent transport system permease family.</text>
</comment>
<evidence type="ECO:0000256" key="5">
    <source>
        <dbReference type="ARBA" id="ARBA00022989"/>
    </source>
</evidence>
<gene>
    <name evidence="10" type="ORF">SAMN06265784_10757</name>
</gene>
<dbReference type="STRING" id="1515439.SAMN06265784_10757"/>
<evidence type="ECO:0000313" key="10">
    <source>
        <dbReference type="EMBL" id="SMG54956.1"/>
    </source>
</evidence>
<dbReference type="Pfam" id="PF00528">
    <property type="entry name" value="BPD_transp_1"/>
    <property type="match status" value="1"/>
</dbReference>
<evidence type="ECO:0000256" key="6">
    <source>
        <dbReference type="ARBA" id="ARBA00023136"/>
    </source>
</evidence>
<feature type="region of interest" description="Disordered" evidence="8">
    <location>
        <begin position="1"/>
        <end position="21"/>
    </location>
</feature>
<keyword evidence="6 7" id="KW-0472">Membrane</keyword>
<feature type="transmembrane region" description="Helical" evidence="7">
    <location>
        <begin position="294"/>
        <end position="314"/>
    </location>
</feature>
<dbReference type="CDD" id="cd06261">
    <property type="entry name" value="TM_PBP2"/>
    <property type="match status" value="1"/>
</dbReference>
<dbReference type="SUPFAM" id="SSF161098">
    <property type="entry name" value="MetI-like"/>
    <property type="match status" value="1"/>
</dbReference>
<feature type="domain" description="ABC transmembrane type-1" evidence="9">
    <location>
        <begin position="104"/>
        <end position="315"/>
    </location>
</feature>
<feature type="transmembrane region" description="Helical" evidence="7">
    <location>
        <begin position="189"/>
        <end position="211"/>
    </location>
</feature>
<keyword evidence="11" id="KW-1185">Reference proteome</keyword>